<evidence type="ECO:0000256" key="4">
    <source>
        <dbReference type="ARBA" id="ARBA00022949"/>
    </source>
</evidence>
<dbReference type="SMART" id="SM00326">
    <property type="entry name" value="SH3"/>
    <property type="match status" value="3"/>
</dbReference>
<protein>
    <recommendedName>
        <fullName evidence="7">Osteoclast-stimulating factor 1</fullName>
    </recommendedName>
</protein>
<feature type="domain" description="SH3" evidence="10">
    <location>
        <begin position="1149"/>
        <end position="1210"/>
    </location>
</feature>
<reference evidence="13" key="2">
    <citation type="journal article" date="2014" name="Nat. Commun.">
        <title>The cavefish genome reveals candidate genes for eye loss.</title>
        <authorList>
            <person name="McGaugh S.E."/>
            <person name="Gross J.B."/>
            <person name="Aken B."/>
            <person name="Blin M."/>
            <person name="Borowsky R."/>
            <person name="Chalopin D."/>
            <person name="Hinaux H."/>
            <person name="Jeffery W.R."/>
            <person name="Keene A."/>
            <person name="Ma L."/>
            <person name="Minx P."/>
            <person name="Murphy D."/>
            <person name="O'Quin K.E."/>
            <person name="Retaux S."/>
            <person name="Rohner N."/>
            <person name="Searle S.M."/>
            <person name="Stahl B.A."/>
            <person name="Tabin C."/>
            <person name="Volff J.N."/>
            <person name="Yoshizawa M."/>
            <person name="Warren W.C."/>
        </authorList>
    </citation>
    <scope>NUCLEOTIDE SEQUENCE [LARGE SCALE GENOMIC DNA]</scope>
    <source>
        <strain evidence="13">female</strain>
    </source>
</reference>
<feature type="compositionally biased region" description="Basic residues" evidence="9">
    <location>
        <begin position="825"/>
        <end position="845"/>
    </location>
</feature>
<feature type="compositionally biased region" description="Polar residues" evidence="9">
    <location>
        <begin position="1012"/>
        <end position="1052"/>
    </location>
</feature>
<keyword evidence="13" id="KW-1185">Reference proteome</keyword>
<feature type="domain" description="SH3" evidence="10">
    <location>
        <begin position="1074"/>
        <end position="1133"/>
    </location>
</feature>
<dbReference type="PROSITE" id="PS50002">
    <property type="entry name" value="SH3"/>
    <property type="match status" value="3"/>
</dbReference>
<evidence type="ECO:0000256" key="7">
    <source>
        <dbReference type="ARBA" id="ARBA00040640"/>
    </source>
</evidence>
<reference evidence="13" key="1">
    <citation type="submission" date="2013-03" db="EMBL/GenBank/DDBJ databases">
        <authorList>
            <person name="Jeffery W."/>
            <person name="Warren W."/>
            <person name="Wilson R.K."/>
        </authorList>
    </citation>
    <scope>NUCLEOTIDE SEQUENCE</scope>
    <source>
        <strain evidence="13">female</strain>
    </source>
</reference>
<feature type="compositionally biased region" description="Low complexity" evidence="9">
    <location>
        <begin position="601"/>
        <end position="611"/>
    </location>
</feature>
<dbReference type="HOGENOM" id="CLU_003951_1_0_1"/>
<dbReference type="GO" id="GO:0005886">
    <property type="term" value="C:plasma membrane"/>
    <property type="evidence" value="ECO:0007669"/>
    <property type="project" value="TreeGrafter"/>
</dbReference>
<evidence type="ECO:0000259" key="11">
    <source>
        <dbReference type="PROSITE" id="PS50831"/>
    </source>
</evidence>
<feature type="compositionally biased region" description="Low complexity" evidence="9">
    <location>
        <begin position="716"/>
        <end position="726"/>
    </location>
</feature>
<dbReference type="Bgee" id="ENSAMXG00000000829">
    <property type="expression patterns" value="Expressed in heart and 13 other cell types or tissues"/>
</dbReference>
<dbReference type="SMART" id="SM00459">
    <property type="entry name" value="Sorb"/>
    <property type="match status" value="1"/>
</dbReference>
<accession>W5JZV1</accession>
<dbReference type="PROSITE" id="PS50831">
    <property type="entry name" value="SOHO"/>
    <property type="match status" value="1"/>
</dbReference>
<comment type="subcellular location">
    <subcellularLocation>
        <location evidence="1">Cell junction</location>
    </subcellularLocation>
</comment>
<feature type="domain" description="SH3" evidence="10">
    <location>
        <begin position="1238"/>
        <end position="1297"/>
    </location>
</feature>
<keyword evidence="3" id="KW-0677">Repeat</keyword>
<feature type="compositionally biased region" description="Basic residues" evidence="9">
    <location>
        <begin position="620"/>
        <end position="629"/>
    </location>
</feature>
<feature type="compositionally biased region" description="Low complexity" evidence="9">
    <location>
        <begin position="484"/>
        <end position="529"/>
    </location>
</feature>
<organism evidence="12 13">
    <name type="scientific">Astyanax mexicanus</name>
    <name type="common">Blind cave fish</name>
    <name type="synonym">Astyanax fasciatus mexicanus</name>
    <dbReference type="NCBI Taxonomy" id="7994"/>
    <lineage>
        <taxon>Eukaryota</taxon>
        <taxon>Metazoa</taxon>
        <taxon>Chordata</taxon>
        <taxon>Craniata</taxon>
        <taxon>Vertebrata</taxon>
        <taxon>Euteleostomi</taxon>
        <taxon>Actinopterygii</taxon>
        <taxon>Neopterygii</taxon>
        <taxon>Teleostei</taxon>
        <taxon>Ostariophysi</taxon>
        <taxon>Characiformes</taxon>
        <taxon>Characoidei</taxon>
        <taxon>Acestrorhamphidae</taxon>
        <taxon>Acestrorhamphinae</taxon>
        <taxon>Astyanax</taxon>
    </lineage>
</organism>
<dbReference type="Pfam" id="PF14604">
    <property type="entry name" value="SH3_9"/>
    <property type="match status" value="1"/>
</dbReference>
<evidence type="ECO:0000259" key="10">
    <source>
        <dbReference type="PROSITE" id="PS50002"/>
    </source>
</evidence>
<feature type="compositionally biased region" description="Polar residues" evidence="9">
    <location>
        <begin position="216"/>
        <end position="243"/>
    </location>
</feature>
<evidence type="ECO:0000256" key="8">
    <source>
        <dbReference type="PROSITE-ProRule" id="PRU00192"/>
    </source>
</evidence>
<dbReference type="GO" id="GO:0070161">
    <property type="term" value="C:anchoring junction"/>
    <property type="evidence" value="ECO:0007669"/>
    <property type="project" value="UniProtKB-SubCell"/>
</dbReference>
<feature type="compositionally biased region" description="Basic and acidic residues" evidence="9">
    <location>
        <begin position="372"/>
        <end position="383"/>
    </location>
</feature>
<keyword evidence="2 8" id="KW-0728">SH3 domain</keyword>
<evidence type="ECO:0000256" key="3">
    <source>
        <dbReference type="ARBA" id="ARBA00022737"/>
    </source>
</evidence>
<feature type="compositionally biased region" description="Basic residues" evidence="9">
    <location>
        <begin position="916"/>
        <end position="938"/>
    </location>
</feature>
<dbReference type="GeneTree" id="ENSGT00940000157056"/>
<evidence type="ECO:0000313" key="12">
    <source>
        <dbReference type="Ensembl" id="ENSAMXP00000000861.2"/>
    </source>
</evidence>
<feature type="region of interest" description="Disordered" evidence="9">
    <location>
        <begin position="707"/>
        <end position="766"/>
    </location>
</feature>
<feature type="compositionally biased region" description="Basic and acidic residues" evidence="9">
    <location>
        <begin position="391"/>
        <end position="413"/>
    </location>
</feature>
<dbReference type="PANTHER" id="PTHR14167:SF56">
    <property type="entry name" value="SORBIN AND SH3 DOMAIN-CONTAINING PROTEIN 2"/>
    <property type="match status" value="1"/>
</dbReference>
<dbReference type="InterPro" id="IPR050384">
    <property type="entry name" value="Endophilin_SH3RF"/>
</dbReference>
<dbReference type="eggNOG" id="KOG4225">
    <property type="taxonomic scope" value="Eukaryota"/>
</dbReference>
<reference evidence="12" key="4">
    <citation type="submission" date="2025-09" db="UniProtKB">
        <authorList>
            <consortium name="Ensembl"/>
        </authorList>
    </citation>
    <scope>IDENTIFICATION</scope>
</reference>
<feature type="compositionally biased region" description="Polar residues" evidence="9">
    <location>
        <begin position="585"/>
        <end position="597"/>
    </location>
</feature>
<evidence type="ECO:0000256" key="9">
    <source>
        <dbReference type="SAM" id="MobiDB-lite"/>
    </source>
</evidence>
<feature type="region of interest" description="Disordered" evidence="9">
    <location>
        <begin position="189"/>
        <end position="243"/>
    </location>
</feature>
<dbReference type="SUPFAM" id="SSF50044">
    <property type="entry name" value="SH3-domain"/>
    <property type="match status" value="3"/>
</dbReference>
<feature type="region of interest" description="Disordered" evidence="9">
    <location>
        <begin position="1"/>
        <end position="120"/>
    </location>
</feature>
<dbReference type="PRINTS" id="PR00452">
    <property type="entry name" value="SH3DOMAIN"/>
</dbReference>
<dbReference type="Pfam" id="PF00018">
    <property type="entry name" value="SH3_1"/>
    <property type="match status" value="2"/>
</dbReference>
<dbReference type="InterPro" id="IPR001452">
    <property type="entry name" value="SH3_domain"/>
</dbReference>
<dbReference type="InterPro" id="IPR003127">
    <property type="entry name" value="SoHo_dom"/>
</dbReference>
<dbReference type="Ensembl" id="ENSAMXT00000000861.2">
    <property type="protein sequence ID" value="ENSAMXP00000000861.2"/>
    <property type="gene ID" value="ENSAMXG00000000829.2"/>
</dbReference>
<dbReference type="PANTHER" id="PTHR14167">
    <property type="entry name" value="SH3 DOMAIN-CONTAINING"/>
    <property type="match status" value="1"/>
</dbReference>
<feature type="region of interest" description="Disordered" evidence="9">
    <location>
        <begin position="323"/>
        <end position="629"/>
    </location>
</feature>
<evidence type="ECO:0000256" key="5">
    <source>
        <dbReference type="ARBA" id="ARBA00023043"/>
    </source>
</evidence>
<feature type="compositionally biased region" description="Pro residues" evidence="9">
    <location>
        <begin position="351"/>
        <end position="366"/>
    </location>
</feature>
<feature type="domain" description="SoHo" evidence="11">
    <location>
        <begin position="259"/>
        <end position="321"/>
    </location>
</feature>
<sequence length="1297" mass="143056">MNAGSEAHSADSDGWRSRSVTEGLRNGDANSSSLAAKGFRSVRPNLQDKKSPVLRNSSPPTTRGAASVSGPPSPDPSARRSPYGRASQDSPDFLSGLLPKALSPTPYASPERSGLTSSPIASPITVSALSHYSSSTAVLEELQICDLDSLACTPTPSPTLSHASVAPDDGPALTTQSAAADFNGQMAVNGSAHSQRSFSPPAHPPPPAALSPGIVQIQQSRRSEGSETFESESAVSGQTVVSSTTPIARFSEEEKKVSLIKAPHYEGIGPVDESGIPIAIRTTVDRPKDWYKTMFKQIHMVHKPDDDYADTYNATYAVVNNENYDPVHAHPPPRTHTYRPLSRNTMEPPQREPSPTPIPPPPPPMPSLLQLRSRDLDREKDLLQDPNEWSPPDRKVDTRKYRAEPRSIFEYEPGKSSILEQERPTSLYLPPSDRPEGAQSAAGDYRKRRKSEPSGTGNEQNASQAPARPLDPSRSSTLKKPTIRSSPSSPSRGKVGGASESLSPSVSSPGMASSHLSSDSLTLSSSTIRSSKRSICFKNGWQTGRQEGGDTWSSVEDEEAASPRLKSRSCDDLLSDGNGGMPGRASSSMTATRSESAGSLIDDGGIQQQQQAKSLNSSPRGRRHHRRKMAHDTPGFLQLYKKMHHIDREQLLPSEVIRSVRARILELERQQQQQGKNLHAWPPYEVPQHMVPNRISAYEQLIQKSKSMPDLGEDNTPSGTTTPGSSRASSCPKRRFSVESLLEEEDPPERSPPEGQPRPGPENRSLVPVVRQNQRQQQDYSDSEQDACASELSDFIQIEGSSFCSESDLDHCSLASSESFYGSGHLHHHHHHHHHHRHHGSHHHQSLGQSQGYHHRHLISSCKGRCPASYTRFTTMLKHERARQESRAAMTSPLAQQSAIDSGLSKLAFLVSPVPFRRKRGSPPSQRRHSRSGRHRSKTSIYEALDAALQDIYDHIRAEKGLGPARLPDDSILRRLLEELLPDVPERSSSLRSRRGFHSSTSSSSHFYQPYHSASYQQSHHADASNNNQHANATCCSDQGSDAGSNTPQNRRSTPDPEVSTKQMTYLILSSLLHQRQSARAIYDFKAQTSKELSFKKGDAINIIRQIDSNWYEGEHRGRIGIFPISYVEKVASPERKQPARPPPPAQVREMGEAVARYNFNADTNVELSLRKGERVILLRKVDQNWFEGRIPGSSKQGIFPVSYVDVIKGSPSKSPTHHGDTHRGQKVKRMMQDSSHGSGEPFQAVYNYVPRNEDELELRVGDIIEVMEKCDDGWFVGTSRRSKMFGTFPGNYVKPL</sequence>
<feature type="region of interest" description="Disordered" evidence="9">
    <location>
        <begin position="915"/>
        <end position="939"/>
    </location>
</feature>
<evidence type="ECO:0000256" key="1">
    <source>
        <dbReference type="ARBA" id="ARBA00004282"/>
    </source>
</evidence>
<dbReference type="Pfam" id="PF02208">
    <property type="entry name" value="Sorb"/>
    <property type="match status" value="1"/>
</dbReference>
<dbReference type="Gene3D" id="2.30.30.40">
    <property type="entry name" value="SH3 Domains"/>
    <property type="match status" value="3"/>
</dbReference>
<evidence type="ECO:0000256" key="2">
    <source>
        <dbReference type="ARBA" id="ARBA00022443"/>
    </source>
</evidence>
<dbReference type="FunFam" id="2.30.30.40:FF:000004">
    <property type="entry name" value="Sorbin and SH3 domain-containing protein 1 isoform 2"/>
    <property type="match status" value="1"/>
</dbReference>
<evidence type="ECO:0000313" key="13">
    <source>
        <dbReference type="Proteomes" id="UP000018467"/>
    </source>
</evidence>
<feature type="compositionally biased region" description="Low complexity" evidence="9">
    <location>
        <begin position="998"/>
        <end position="1007"/>
    </location>
</feature>
<dbReference type="Proteomes" id="UP000018467">
    <property type="component" value="Unassembled WGS sequence"/>
</dbReference>
<keyword evidence="5" id="KW-0040">ANK repeat</keyword>
<feature type="compositionally biased region" description="Polar residues" evidence="9">
    <location>
        <begin position="453"/>
        <end position="464"/>
    </location>
</feature>
<keyword evidence="4" id="KW-0965">Cell junction</keyword>
<reference evidence="12" key="3">
    <citation type="submission" date="2025-08" db="UniProtKB">
        <authorList>
            <consortium name="Ensembl"/>
        </authorList>
    </citation>
    <scope>IDENTIFICATION</scope>
</reference>
<dbReference type="InterPro" id="IPR036028">
    <property type="entry name" value="SH3-like_dom_sf"/>
</dbReference>
<evidence type="ECO:0000256" key="6">
    <source>
        <dbReference type="ARBA" id="ARBA00037432"/>
    </source>
</evidence>
<feature type="region of interest" description="Disordered" evidence="9">
    <location>
        <begin position="823"/>
        <end position="854"/>
    </location>
</feature>
<dbReference type="FunFam" id="2.30.30.40:FF:000001">
    <property type="entry name" value="Sorbin and SH3 domain-containing protein 1 isoform 2"/>
    <property type="match status" value="1"/>
</dbReference>
<proteinExistence type="predicted"/>
<feature type="region of interest" description="Disordered" evidence="9">
    <location>
        <begin position="985"/>
        <end position="1060"/>
    </location>
</feature>
<comment type="function">
    <text evidence="6">Induces bone resorption, acting probably through a signaling cascade which results in the secretion of factor(s) enhancing osteoclast formation and activity.</text>
</comment>
<name>W5JZV1_ASTMX</name>
<dbReference type="FunFam" id="2.30.30.40:FF:000072">
    <property type="entry name" value="Unconventional Myosin IB"/>
    <property type="match status" value="1"/>
</dbReference>